<organism evidence="2 3">
    <name type="scientific">Gimesia algae</name>
    <dbReference type="NCBI Taxonomy" id="2527971"/>
    <lineage>
        <taxon>Bacteria</taxon>
        <taxon>Pseudomonadati</taxon>
        <taxon>Planctomycetota</taxon>
        <taxon>Planctomycetia</taxon>
        <taxon>Planctomycetales</taxon>
        <taxon>Planctomycetaceae</taxon>
        <taxon>Gimesia</taxon>
    </lineage>
</organism>
<proteinExistence type="predicted"/>
<name>A0A517VLD5_9PLAN</name>
<protein>
    <recommendedName>
        <fullName evidence="4">DUF1570 domain-containing protein</fullName>
    </recommendedName>
</protein>
<evidence type="ECO:0000313" key="2">
    <source>
        <dbReference type="EMBL" id="QDT93817.1"/>
    </source>
</evidence>
<dbReference type="AlphaFoldDB" id="A0A517VLD5"/>
<keyword evidence="3" id="KW-1185">Reference proteome</keyword>
<reference evidence="2 3" key="1">
    <citation type="submission" date="2019-02" db="EMBL/GenBank/DDBJ databases">
        <title>Deep-cultivation of Planctomycetes and their phenomic and genomic characterization uncovers novel biology.</title>
        <authorList>
            <person name="Wiegand S."/>
            <person name="Jogler M."/>
            <person name="Boedeker C."/>
            <person name="Pinto D."/>
            <person name="Vollmers J."/>
            <person name="Rivas-Marin E."/>
            <person name="Kohn T."/>
            <person name="Peeters S.H."/>
            <person name="Heuer A."/>
            <person name="Rast P."/>
            <person name="Oberbeckmann S."/>
            <person name="Bunk B."/>
            <person name="Jeske O."/>
            <person name="Meyerdierks A."/>
            <person name="Storesund J.E."/>
            <person name="Kallscheuer N."/>
            <person name="Luecker S."/>
            <person name="Lage O.M."/>
            <person name="Pohl T."/>
            <person name="Merkel B.J."/>
            <person name="Hornburger P."/>
            <person name="Mueller R.-W."/>
            <person name="Bruemmer F."/>
            <person name="Labrenz M."/>
            <person name="Spormann A.M."/>
            <person name="Op den Camp H."/>
            <person name="Overmann J."/>
            <person name="Amann R."/>
            <person name="Jetten M.S.M."/>
            <person name="Mascher T."/>
            <person name="Medema M.H."/>
            <person name="Devos D.P."/>
            <person name="Kaster A.-K."/>
            <person name="Ovreas L."/>
            <person name="Rohde M."/>
            <person name="Galperin M.Y."/>
            <person name="Jogler C."/>
        </authorList>
    </citation>
    <scope>NUCLEOTIDE SEQUENCE [LARGE SCALE GENOMIC DNA]</scope>
    <source>
        <strain evidence="2 3">Pan161</strain>
    </source>
</reference>
<sequence precursor="true">MKTNCLQMSFRFLSGIILVGLFCCCSAVRAQELPEYIELLSPAKTRQPNSSSQHATAGQVASNNVLSLDKAMMPIYASALKKFQKNILSRTPIIIARFTGGGGEMTLYRPGKEPLVAPSPSIVYQYVKSCGHSAMAIYQLTVPYITNPSRGEWRVPMQMYRGKIKTAVGSLDSLEVTDDQREVLRAILQNNLDFMDNSLKNGTFTLEDLDDFAKKFKPLAEKAIWFAADEQVSHWMTVLDQWKKMLGDDWNKVHAATNTMYVTRQNNILFSILVQYMGKESIHRRLILFETTEFVTSEEQMLSLLTRVIADRSLGMVYFGNYYLMDYELLGGGARRAIEEQCQKRGMTPILPTMSPFNSTEWPWRTDPKSGTGPATLEQTGSIDGAIRIRQRRRN</sequence>
<dbReference type="OrthoDB" id="572924at2"/>
<evidence type="ECO:0000256" key="1">
    <source>
        <dbReference type="SAM" id="SignalP"/>
    </source>
</evidence>
<dbReference type="Proteomes" id="UP000316855">
    <property type="component" value="Chromosome"/>
</dbReference>
<gene>
    <name evidence="2" type="ORF">Pan161_55030</name>
</gene>
<feature type="chain" id="PRO_5021883460" description="DUF1570 domain-containing protein" evidence="1">
    <location>
        <begin position="31"/>
        <end position="395"/>
    </location>
</feature>
<dbReference type="EMBL" id="CP036343">
    <property type="protein sequence ID" value="QDT93817.1"/>
    <property type="molecule type" value="Genomic_DNA"/>
</dbReference>
<dbReference type="KEGG" id="gax:Pan161_55030"/>
<evidence type="ECO:0008006" key="4">
    <source>
        <dbReference type="Google" id="ProtNLM"/>
    </source>
</evidence>
<evidence type="ECO:0000313" key="3">
    <source>
        <dbReference type="Proteomes" id="UP000316855"/>
    </source>
</evidence>
<feature type="signal peptide" evidence="1">
    <location>
        <begin position="1"/>
        <end position="30"/>
    </location>
</feature>
<dbReference type="RefSeq" id="WP_145231785.1">
    <property type="nucleotide sequence ID" value="NZ_CP036343.1"/>
</dbReference>
<accession>A0A517VLD5</accession>
<keyword evidence="1" id="KW-0732">Signal</keyword>